<dbReference type="Pfam" id="PF07690">
    <property type="entry name" value="MFS_1"/>
    <property type="match status" value="1"/>
</dbReference>
<dbReference type="InterPro" id="IPR020846">
    <property type="entry name" value="MFS_dom"/>
</dbReference>
<feature type="domain" description="Major facilitator superfamily (MFS) profile" evidence="7">
    <location>
        <begin position="172"/>
        <end position="605"/>
    </location>
</feature>
<feature type="transmembrane region" description="Helical" evidence="6">
    <location>
        <begin position="333"/>
        <end position="358"/>
    </location>
</feature>
<reference evidence="8" key="1">
    <citation type="submission" date="2023-02" db="EMBL/GenBank/DDBJ databases">
        <title>Identification and recombinant expression of a fungal hydrolase from Papiliotrema laurentii that hydrolyzes apple cutin and clears colloidal polyester polyurethane.</title>
        <authorList>
            <consortium name="DOE Joint Genome Institute"/>
            <person name="Roman V.A."/>
            <person name="Bojanowski C."/>
            <person name="Crable B.R."/>
            <person name="Wagner D.N."/>
            <person name="Hung C.S."/>
            <person name="Nadeau L.J."/>
            <person name="Schratz L."/>
            <person name="Haridas S."/>
            <person name="Pangilinan J."/>
            <person name="Lipzen A."/>
            <person name="Na H."/>
            <person name="Yan M."/>
            <person name="Ng V."/>
            <person name="Grigoriev I.V."/>
            <person name="Spatafora J.W."/>
            <person name="Barlow D."/>
            <person name="Biffinger J."/>
            <person name="Kelley-Loughnane N."/>
            <person name="Varaljay V.A."/>
            <person name="Crookes-Goodson W.J."/>
        </authorList>
    </citation>
    <scope>NUCLEOTIDE SEQUENCE</scope>
    <source>
        <strain evidence="8">5307AH</strain>
    </source>
</reference>
<dbReference type="InterPro" id="IPR011701">
    <property type="entry name" value="MFS"/>
</dbReference>
<evidence type="ECO:0000313" key="8">
    <source>
        <dbReference type="EMBL" id="KAK1924561.1"/>
    </source>
</evidence>
<evidence type="ECO:0000256" key="6">
    <source>
        <dbReference type="SAM" id="Phobius"/>
    </source>
</evidence>
<feature type="transmembrane region" description="Helical" evidence="6">
    <location>
        <begin position="170"/>
        <end position="190"/>
    </location>
</feature>
<evidence type="ECO:0000256" key="2">
    <source>
        <dbReference type="ARBA" id="ARBA00022692"/>
    </source>
</evidence>
<accession>A0AAD9L5P5</accession>
<dbReference type="PANTHER" id="PTHR23502:SF23">
    <property type="entry name" value="FLUCONAZOLE RESISTANCE PROTEIN 1"/>
    <property type="match status" value="1"/>
</dbReference>
<feature type="transmembrane region" description="Helical" evidence="6">
    <location>
        <begin position="558"/>
        <end position="576"/>
    </location>
</feature>
<evidence type="ECO:0000256" key="3">
    <source>
        <dbReference type="ARBA" id="ARBA00022989"/>
    </source>
</evidence>
<dbReference type="GO" id="GO:0015244">
    <property type="term" value="F:fluconazole transmembrane transporter activity"/>
    <property type="evidence" value="ECO:0007669"/>
    <property type="project" value="TreeGrafter"/>
</dbReference>
<comment type="subcellular location">
    <subcellularLocation>
        <location evidence="1">Membrane</location>
        <topology evidence="1">Multi-pass membrane protein</topology>
    </subcellularLocation>
</comment>
<dbReference type="Gene3D" id="1.20.1250.20">
    <property type="entry name" value="MFS general substrate transporter like domains"/>
    <property type="match status" value="1"/>
</dbReference>
<proteinExistence type="predicted"/>
<feature type="transmembrane region" description="Helical" evidence="6">
    <location>
        <begin position="511"/>
        <end position="537"/>
    </location>
</feature>
<dbReference type="Proteomes" id="UP001182556">
    <property type="component" value="Unassembled WGS sequence"/>
</dbReference>
<feature type="transmembrane region" description="Helical" evidence="6">
    <location>
        <begin position="485"/>
        <end position="505"/>
    </location>
</feature>
<keyword evidence="3 6" id="KW-1133">Transmembrane helix</keyword>
<feature type="transmembrane region" description="Helical" evidence="6">
    <location>
        <begin position="406"/>
        <end position="425"/>
    </location>
</feature>
<evidence type="ECO:0000259" key="7">
    <source>
        <dbReference type="PROSITE" id="PS50850"/>
    </source>
</evidence>
<sequence>MDTFRESFAGQVIRLITRNKVLLYPDERPDYVLPERYRLAEKYRPEQSSSRNSNNNHNNNEDDDDNDHPSSGDRQWSIAHPRAERTSSGGVNAFHESHLAPGGDAEAHGRAPSEDSQATLVVEDSMLTRQGAQGIPQDKIRELMQDPNIVTWYGMSDEENPINWSLMKKCWLTFCVMLMTSSVYMGSSIWSPGIEEGAQYFGVGVVPATLGISLFVAGYGIGPLFLSPMTEIPAVGRTTPYILTLAIFCVLQVPTALVTNIAGFCILRFLAGFVGSPPLATGGASIQDVFMPHKVPYAMGLYGLSAGAAPALAPVVAGFAVQAKGWRWGFWEMLWLSGFTLVLLIFTLPETSSGTILLRRAKRLRKLTGNPNLKAVAEIASDKMSAGEIVMMTLVRPFSMAFTEPIVLAINLYIGLLYAVLYSYFESYPIVYAQGYGWSLGISNLPFIALLVGALISYTGYALWNRFYFERKYHDNSHKVSPEARLPMSMLAAFCFPISLFWFAWTSNRTHWIAPVLSAIPFGMGMTWMFMPFLTYLPHAYPEYAASVLASNDFFRSMMGAGMPLAAHGLFVNLGIDWGNSLLGFLTVLFIPIPFVLYKFGPWLRSKSPRALKDDLMDKKDDQAA</sequence>
<evidence type="ECO:0000256" key="5">
    <source>
        <dbReference type="SAM" id="MobiDB-lite"/>
    </source>
</evidence>
<feature type="region of interest" description="Disordered" evidence="5">
    <location>
        <begin position="43"/>
        <end position="116"/>
    </location>
</feature>
<feature type="transmembrane region" description="Helical" evidence="6">
    <location>
        <begin position="202"/>
        <end position="226"/>
    </location>
</feature>
<dbReference type="EMBL" id="JAODAN010000004">
    <property type="protein sequence ID" value="KAK1924561.1"/>
    <property type="molecule type" value="Genomic_DNA"/>
</dbReference>
<dbReference type="PANTHER" id="PTHR23502">
    <property type="entry name" value="MAJOR FACILITATOR SUPERFAMILY"/>
    <property type="match status" value="1"/>
</dbReference>
<dbReference type="SUPFAM" id="SSF103473">
    <property type="entry name" value="MFS general substrate transporter"/>
    <property type="match status" value="1"/>
</dbReference>
<evidence type="ECO:0000256" key="1">
    <source>
        <dbReference type="ARBA" id="ARBA00004141"/>
    </source>
</evidence>
<feature type="transmembrane region" description="Helical" evidence="6">
    <location>
        <begin position="582"/>
        <end position="600"/>
    </location>
</feature>
<name>A0AAD9L5P5_PAPLA</name>
<dbReference type="PROSITE" id="PS50850">
    <property type="entry name" value="MFS"/>
    <property type="match status" value="1"/>
</dbReference>
<feature type="compositionally biased region" description="Low complexity" evidence="5">
    <location>
        <begin position="48"/>
        <end position="58"/>
    </location>
</feature>
<keyword evidence="2 6" id="KW-0812">Transmembrane</keyword>
<organism evidence="8 9">
    <name type="scientific">Papiliotrema laurentii</name>
    <name type="common">Cryptococcus laurentii</name>
    <dbReference type="NCBI Taxonomy" id="5418"/>
    <lineage>
        <taxon>Eukaryota</taxon>
        <taxon>Fungi</taxon>
        <taxon>Dikarya</taxon>
        <taxon>Basidiomycota</taxon>
        <taxon>Agaricomycotina</taxon>
        <taxon>Tremellomycetes</taxon>
        <taxon>Tremellales</taxon>
        <taxon>Rhynchogastremaceae</taxon>
        <taxon>Papiliotrema</taxon>
    </lineage>
</organism>
<dbReference type="FunFam" id="1.20.1250.20:FF:000011">
    <property type="entry name" value="MFS multidrug transporter, putative"/>
    <property type="match status" value="1"/>
</dbReference>
<dbReference type="GO" id="GO:1990961">
    <property type="term" value="P:xenobiotic detoxification by transmembrane export across the plasma membrane"/>
    <property type="evidence" value="ECO:0007669"/>
    <property type="project" value="TreeGrafter"/>
</dbReference>
<dbReference type="GO" id="GO:0005886">
    <property type="term" value="C:plasma membrane"/>
    <property type="evidence" value="ECO:0007669"/>
    <property type="project" value="TreeGrafter"/>
</dbReference>
<dbReference type="AlphaFoldDB" id="A0AAD9L5P5"/>
<feature type="transmembrane region" description="Helical" evidence="6">
    <location>
        <begin position="238"/>
        <end position="255"/>
    </location>
</feature>
<protein>
    <submittedName>
        <fullName evidence="8">Major facilitator superfamily domain-containing protein</fullName>
    </submittedName>
</protein>
<dbReference type="InterPro" id="IPR036259">
    <property type="entry name" value="MFS_trans_sf"/>
</dbReference>
<evidence type="ECO:0000313" key="9">
    <source>
        <dbReference type="Proteomes" id="UP001182556"/>
    </source>
</evidence>
<feature type="transmembrane region" description="Helical" evidence="6">
    <location>
        <begin position="445"/>
        <end position="464"/>
    </location>
</feature>
<evidence type="ECO:0000256" key="4">
    <source>
        <dbReference type="ARBA" id="ARBA00023136"/>
    </source>
</evidence>
<keyword evidence="4 6" id="KW-0472">Membrane</keyword>
<gene>
    <name evidence="8" type="ORF">DB88DRAFT_224312</name>
</gene>
<keyword evidence="9" id="KW-1185">Reference proteome</keyword>
<feature type="transmembrane region" description="Helical" evidence="6">
    <location>
        <begin position="301"/>
        <end position="321"/>
    </location>
</feature>
<dbReference type="CDD" id="cd17323">
    <property type="entry name" value="MFS_Tpo1_MDR_like"/>
    <property type="match status" value="1"/>
</dbReference>
<comment type="caution">
    <text evidence="8">The sequence shown here is derived from an EMBL/GenBank/DDBJ whole genome shotgun (WGS) entry which is preliminary data.</text>
</comment>